<proteinExistence type="predicted"/>
<evidence type="ECO:0000313" key="1">
    <source>
        <dbReference type="EMBL" id="KAF2712407.1"/>
    </source>
</evidence>
<evidence type="ECO:0000313" key="2">
    <source>
        <dbReference type="Proteomes" id="UP000799428"/>
    </source>
</evidence>
<dbReference type="AlphaFoldDB" id="A0A6G1KJ69"/>
<dbReference type="Proteomes" id="UP000799428">
    <property type="component" value="Unassembled WGS sequence"/>
</dbReference>
<protein>
    <submittedName>
        <fullName evidence="1">Uncharacterized protein</fullName>
    </submittedName>
</protein>
<name>A0A6G1KJ69_9PLEO</name>
<sequence>MANHLMAACWFVGWESLQKHAIFGNGNVHARVARFLGNHWLPRPWKLSRMYSSTVRLFGSARSLHTYIGCHSFSCLTQSGRWSRPCRKCTVCMYVYMYVCIPTHHAHSIKRMSLYWSKKEKERKKTCSFHVISSQPLFHLSLSLLLDRDNLLTTTQVRRTKANKRIVQYPCCYLINLRRPSVFACGSR</sequence>
<keyword evidence="2" id="KW-1185">Reference proteome</keyword>
<organism evidence="1 2">
    <name type="scientific">Pleomassaria siparia CBS 279.74</name>
    <dbReference type="NCBI Taxonomy" id="1314801"/>
    <lineage>
        <taxon>Eukaryota</taxon>
        <taxon>Fungi</taxon>
        <taxon>Dikarya</taxon>
        <taxon>Ascomycota</taxon>
        <taxon>Pezizomycotina</taxon>
        <taxon>Dothideomycetes</taxon>
        <taxon>Pleosporomycetidae</taxon>
        <taxon>Pleosporales</taxon>
        <taxon>Pleomassariaceae</taxon>
        <taxon>Pleomassaria</taxon>
    </lineage>
</organism>
<gene>
    <name evidence="1" type="ORF">K504DRAFT_203799</name>
</gene>
<reference evidence="1" key="1">
    <citation type="journal article" date="2020" name="Stud. Mycol.">
        <title>101 Dothideomycetes genomes: a test case for predicting lifestyles and emergence of pathogens.</title>
        <authorList>
            <person name="Haridas S."/>
            <person name="Albert R."/>
            <person name="Binder M."/>
            <person name="Bloem J."/>
            <person name="Labutti K."/>
            <person name="Salamov A."/>
            <person name="Andreopoulos B."/>
            <person name="Baker S."/>
            <person name="Barry K."/>
            <person name="Bills G."/>
            <person name="Bluhm B."/>
            <person name="Cannon C."/>
            <person name="Castanera R."/>
            <person name="Culley D."/>
            <person name="Daum C."/>
            <person name="Ezra D."/>
            <person name="Gonzalez J."/>
            <person name="Henrissat B."/>
            <person name="Kuo A."/>
            <person name="Liang C."/>
            <person name="Lipzen A."/>
            <person name="Lutzoni F."/>
            <person name="Magnuson J."/>
            <person name="Mondo S."/>
            <person name="Nolan M."/>
            <person name="Ohm R."/>
            <person name="Pangilinan J."/>
            <person name="Park H.-J."/>
            <person name="Ramirez L."/>
            <person name="Alfaro M."/>
            <person name="Sun H."/>
            <person name="Tritt A."/>
            <person name="Yoshinaga Y."/>
            <person name="Zwiers L.-H."/>
            <person name="Turgeon B."/>
            <person name="Goodwin S."/>
            <person name="Spatafora J."/>
            <person name="Crous P."/>
            <person name="Grigoriev I."/>
        </authorList>
    </citation>
    <scope>NUCLEOTIDE SEQUENCE</scope>
    <source>
        <strain evidence="1">CBS 279.74</strain>
    </source>
</reference>
<dbReference type="EMBL" id="MU005766">
    <property type="protein sequence ID" value="KAF2712407.1"/>
    <property type="molecule type" value="Genomic_DNA"/>
</dbReference>
<accession>A0A6G1KJ69</accession>